<accession>A0ABV8IXI2</accession>
<dbReference type="InterPro" id="IPR008979">
    <property type="entry name" value="Galactose-bd-like_sf"/>
</dbReference>
<protein>
    <submittedName>
        <fullName evidence="2">Uncharacterized protein</fullName>
    </submittedName>
</protein>
<dbReference type="RefSeq" id="WP_378069829.1">
    <property type="nucleotide sequence ID" value="NZ_JBHSBL010000019.1"/>
</dbReference>
<gene>
    <name evidence="2" type="ORF">ACFO0C_28785</name>
</gene>
<keyword evidence="3" id="KW-1185">Reference proteome</keyword>
<evidence type="ECO:0000313" key="2">
    <source>
        <dbReference type="EMBL" id="MFC4068947.1"/>
    </source>
</evidence>
<proteinExistence type="predicted"/>
<dbReference type="Pfam" id="PF22633">
    <property type="entry name" value="F5_F8_type_C_2"/>
    <property type="match status" value="1"/>
</dbReference>
<dbReference type="Proteomes" id="UP001595867">
    <property type="component" value="Unassembled WGS sequence"/>
</dbReference>
<comment type="caution">
    <text evidence="2">The sequence shown here is derived from an EMBL/GenBank/DDBJ whole genome shotgun (WGS) entry which is preliminary data.</text>
</comment>
<sequence length="110" mass="12008">MTQPPGERVNVAANPQRHGNGSTQPFASYTFTVDNAWRIIDGNIFENNVPQNTRWTSYSSPNASDHAGVDLGRPVTVDDVRLYFYDDGGGVRVPTGYQLQYWTGASGGPS</sequence>
<dbReference type="Gene3D" id="2.60.120.260">
    <property type="entry name" value="Galactose-binding domain-like"/>
    <property type="match status" value="1"/>
</dbReference>
<organism evidence="2 3">
    <name type="scientific">Actinoplanes subglobosus</name>
    <dbReference type="NCBI Taxonomy" id="1547892"/>
    <lineage>
        <taxon>Bacteria</taxon>
        <taxon>Bacillati</taxon>
        <taxon>Actinomycetota</taxon>
        <taxon>Actinomycetes</taxon>
        <taxon>Micromonosporales</taxon>
        <taxon>Micromonosporaceae</taxon>
        <taxon>Actinoplanes</taxon>
    </lineage>
</organism>
<evidence type="ECO:0000256" key="1">
    <source>
        <dbReference type="SAM" id="MobiDB-lite"/>
    </source>
</evidence>
<feature type="region of interest" description="Disordered" evidence="1">
    <location>
        <begin position="1"/>
        <end position="25"/>
    </location>
</feature>
<name>A0ABV8IXI2_9ACTN</name>
<reference evidence="3" key="1">
    <citation type="journal article" date="2019" name="Int. J. Syst. Evol. Microbiol.">
        <title>The Global Catalogue of Microorganisms (GCM) 10K type strain sequencing project: providing services to taxonomists for standard genome sequencing and annotation.</title>
        <authorList>
            <consortium name="The Broad Institute Genomics Platform"/>
            <consortium name="The Broad Institute Genome Sequencing Center for Infectious Disease"/>
            <person name="Wu L."/>
            <person name="Ma J."/>
        </authorList>
    </citation>
    <scope>NUCLEOTIDE SEQUENCE [LARGE SCALE GENOMIC DNA]</scope>
    <source>
        <strain evidence="3">TBRC 5832</strain>
    </source>
</reference>
<dbReference type="SUPFAM" id="SSF49785">
    <property type="entry name" value="Galactose-binding domain-like"/>
    <property type="match status" value="1"/>
</dbReference>
<evidence type="ECO:0000313" key="3">
    <source>
        <dbReference type="Proteomes" id="UP001595867"/>
    </source>
</evidence>
<dbReference type="EMBL" id="JBHSBL010000019">
    <property type="protein sequence ID" value="MFC4068947.1"/>
    <property type="molecule type" value="Genomic_DNA"/>
</dbReference>